<dbReference type="RefSeq" id="WP_146568994.1">
    <property type="nucleotide sequence ID" value="NZ_SIHJ01000008.1"/>
</dbReference>
<accession>A0A5C5UTK1</accession>
<dbReference type="Proteomes" id="UP000316714">
    <property type="component" value="Unassembled WGS sequence"/>
</dbReference>
<dbReference type="AlphaFoldDB" id="A0A5C5UTK1"/>
<dbReference type="PROSITE" id="PS51411">
    <property type="entry name" value="PSP1_C"/>
    <property type="match status" value="1"/>
</dbReference>
<dbReference type="Pfam" id="PF04468">
    <property type="entry name" value="PSP1"/>
    <property type="match status" value="1"/>
</dbReference>
<evidence type="ECO:0000259" key="1">
    <source>
        <dbReference type="PROSITE" id="PS51411"/>
    </source>
</evidence>
<comment type="caution">
    <text evidence="2">The sequence shown here is derived from an EMBL/GenBank/DDBJ whole genome shotgun (WGS) entry which is preliminary data.</text>
</comment>
<protein>
    <recommendedName>
        <fullName evidence="1">PSP1 C-terminal domain-containing protein</fullName>
    </recommendedName>
</protein>
<dbReference type="OrthoDB" id="287205at2"/>
<keyword evidence="3" id="KW-1185">Reference proteome</keyword>
<evidence type="ECO:0000313" key="2">
    <source>
        <dbReference type="EMBL" id="TWT29378.1"/>
    </source>
</evidence>
<gene>
    <name evidence="2" type="ORF">KOR34_51900</name>
</gene>
<dbReference type="EMBL" id="SIHJ01000008">
    <property type="protein sequence ID" value="TWT29378.1"/>
    <property type="molecule type" value="Genomic_DNA"/>
</dbReference>
<dbReference type="InterPro" id="IPR007557">
    <property type="entry name" value="PSP1_C"/>
</dbReference>
<proteinExistence type="predicted"/>
<evidence type="ECO:0000313" key="3">
    <source>
        <dbReference type="Proteomes" id="UP000316714"/>
    </source>
</evidence>
<sequence length="178" mass="19105">MHHYVRVGLHGEVGRFRSTDSARYPRGRRVIVRTARGLETGEVLSACDTAAAATDGELLRAMTPQDHLLSQRLEQRRGEAYDACVALLAERNLDAVLMDVEHLFDGQGLYFHFLGEVSPEVEALTAELSEAYEAKAQIGRFAETLTEGCGPGCGTEEAKGQGGCDSCAGCAVASACKK</sequence>
<name>A0A5C5UTK1_9BACT</name>
<organism evidence="2 3">
    <name type="scientific">Posidoniimonas corsicana</name>
    <dbReference type="NCBI Taxonomy" id="1938618"/>
    <lineage>
        <taxon>Bacteria</taxon>
        <taxon>Pseudomonadati</taxon>
        <taxon>Planctomycetota</taxon>
        <taxon>Planctomycetia</taxon>
        <taxon>Pirellulales</taxon>
        <taxon>Lacipirellulaceae</taxon>
        <taxon>Posidoniimonas</taxon>
    </lineage>
</organism>
<reference evidence="2 3" key="1">
    <citation type="submission" date="2019-02" db="EMBL/GenBank/DDBJ databases">
        <title>Deep-cultivation of Planctomycetes and their phenomic and genomic characterization uncovers novel biology.</title>
        <authorList>
            <person name="Wiegand S."/>
            <person name="Jogler M."/>
            <person name="Boedeker C."/>
            <person name="Pinto D."/>
            <person name="Vollmers J."/>
            <person name="Rivas-Marin E."/>
            <person name="Kohn T."/>
            <person name="Peeters S.H."/>
            <person name="Heuer A."/>
            <person name="Rast P."/>
            <person name="Oberbeckmann S."/>
            <person name="Bunk B."/>
            <person name="Jeske O."/>
            <person name="Meyerdierks A."/>
            <person name="Storesund J.E."/>
            <person name="Kallscheuer N."/>
            <person name="Luecker S."/>
            <person name="Lage O.M."/>
            <person name="Pohl T."/>
            <person name="Merkel B.J."/>
            <person name="Hornburger P."/>
            <person name="Mueller R.-W."/>
            <person name="Bruemmer F."/>
            <person name="Labrenz M."/>
            <person name="Spormann A.M."/>
            <person name="Op Den Camp H."/>
            <person name="Overmann J."/>
            <person name="Amann R."/>
            <person name="Jetten M.S.M."/>
            <person name="Mascher T."/>
            <person name="Medema M.H."/>
            <person name="Devos D.P."/>
            <person name="Kaster A.-K."/>
            <person name="Ovreas L."/>
            <person name="Rohde M."/>
            <person name="Galperin M.Y."/>
            <person name="Jogler C."/>
        </authorList>
    </citation>
    <scope>NUCLEOTIDE SEQUENCE [LARGE SCALE GENOMIC DNA]</scope>
    <source>
        <strain evidence="2 3">KOR34</strain>
    </source>
</reference>
<feature type="domain" description="PSP1 C-terminal" evidence="1">
    <location>
        <begin position="56"/>
        <end position="141"/>
    </location>
</feature>